<evidence type="ECO:0000313" key="14">
    <source>
        <dbReference type="Proteomes" id="UP001054945"/>
    </source>
</evidence>
<dbReference type="GO" id="GO:0005829">
    <property type="term" value="C:cytosol"/>
    <property type="evidence" value="ECO:0007669"/>
    <property type="project" value="TreeGrafter"/>
</dbReference>
<proteinExistence type="inferred from homology"/>
<dbReference type="GO" id="GO:0001678">
    <property type="term" value="P:intracellular glucose homeostasis"/>
    <property type="evidence" value="ECO:0007669"/>
    <property type="project" value="InterPro"/>
</dbReference>
<keyword evidence="7 10" id="KW-0067">ATP-binding</keyword>
<comment type="catalytic activity">
    <reaction evidence="9">
        <text>D-glucose + ATP = D-glucose 6-phosphate + ADP + H(+)</text>
        <dbReference type="Rhea" id="RHEA:17825"/>
        <dbReference type="ChEBI" id="CHEBI:4167"/>
        <dbReference type="ChEBI" id="CHEBI:15378"/>
        <dbReference type="ChEBI" id="CHEBI:30616"/>
        <dbReference type="ChEBI" id="CHEBI:61548"/>
        <dbReference type="ChEBI" id="CHEBI:456216"/>
        <dbReference type="EC" id="2.7.1.1"/>
    </reaction>
    <physiologicalReaction direction="left-to-right" evidence="9">
        <dbReference type="Rhea" id="RHEA:17826"/>
    </physiologicalReaction>
</comment>
<keyword evidence="4 10" id="KW-0808">Transferase</keyword>
<feature type="domain" description="Hexokinase N-terminal" evidence="11">
    <location>
        <begin position="28"/>
        <end position="228"/>
    </location>
</feature>
<name>A0AAV4XDA5_CAEEX</name>
<gene>
    <name evidence="13" type="primary">AVEN_30813_1</name>
    <name evidence="13" type="ORF">CEXT_239511</name>
</gene>
<comment type="pathway">
    <text evidence="1">Carbohydrate degradation; glycolysis; D-glyceraldehyde 3-phosphate and glycerone phosphate from D-glucose: step 1/4.</text>
</comment>
<keyword evidence="5 10" id="KW-0547">Nucleotide-binding</keyword>
<dbReference type="GO" id="GO:0005739">
    <property type="term" value="C:mitochondrion"/>
    <property type="evidence" value="ECO:0007669"/>
    <property type="project" value="TreeGrafter"/>
</dbReference>
<dbReference type="AlphaFoldDB" id="A0AAV4XDA5"/>
<dbReference type="PROSITE" id="PS51748">
    <property type="entry name" value="HEXOKINASE_2"/>
    <property type="match status" value="1"/>
</dbReference>
<dbReference type="InterPro" id="IPR022672">
    <property type="entry name" value="Hexokinase_N"/>
</dbReference>
<comment type="catalytic activity">
    <reaction evidence="8">
        <text>a D-hexose + ATP = a D-hexose 6-phosphate + ADP + H(+)</text>
        <dbReference type="Rhea" id="RHEA:22740"/>
        <dbReference type="ChEBI" id="CHEBI:4194"/>
        <dbReference type="ChEBI" id="CHEBI:15378"/>
        <dbReference type="ChEBI" id="CHEBI:30616"/>
        <dbReference type="ChEBI" id="CHEBI:229467"/>
        <dbReference type="ChEBI" id="CHEBI:456216"/>
        <dbReference type="EC" id="2.7.1.1"/>
    </reaction>
    <physiologicalReaction direction="left-to-right" evidence="8">
        <dbReference type="Rhea" id="RHEA:22741"/>
    </physiologicalReaction>
</comment>
<evidence type="ECO:0000256" key="7">
    <source>
        <dbReference type="ARBA" id="ARBA00022840"/>
    </source>
</evidence>
<organism evidence="13 14">
    <name type="scientific">Caerostris extrusa</name>
    <name type="common">Bark spider</name>
    <name type="synonym">Caerostris bankana</name>
    <dbReference type="NCBI Taxonomy" id="172846"/>
    <lineage>
        <taxon>Eukaryota</taxon>
        <taxon>Metazoa</taxon>
        <taxon>Ecdysozoa</taxon>
        <taxon>Arthropoda</taxon>
        <taxon>Chelicerata</taxon>
        <taxon>Arachnida</taxon>
        <taxon>Araneae</taxon>
        <taxon>Araneomorphae</taxon>
        <taxon>Entelegynae</taxon>
        <taxon>Araneoidea</taxon>
        <taxon>Araneidae</taxon>
        <taxon>Caerostris</taxon>
    </lineage>
</organism>
<keyword evidence="6 10" id="KW-0418">Kinase</keyword>
<dbReference type="PANTHER" id="PTHR19443:SF54">
    <property type="entry name" value="PHOSPHOTRANSFERASE"/>
    <property type="match status" value="1"/>
</dbReference>
<dbReference type="EC" id="2.7.1.-" evidence="10"/>
<dbReference type="Gene3D" id="3.30.420.40">
    <property type="match status" value="1"/>
</dbReference>
<evidence type="ECO:0000256" key="3">
    <source>
        <dbReference type="ARBA" id="ARBA00009225"/>
    </source>
</evidence>
<dbReference type="Gene3D" id="3.40.367.20">
    <property type="match status" value="1"/>
</dbReference>
<dbReference type="InterPro" id="IPR022673">
    <property type="entry name" value="Hexokinase_C"/>
</dbReference>
<dbReference type="EMBL" id="BPLR01017533">
    <property type="protein sequence ID" value="GIY92423.1"/>
    <property type="molecule type" value="Genomic_DNA"/>
</dbReference>
<evidence type="ECO:0000259" key="12">
    <source>
        <dbReference type="Pfam" id="PF03727"/>
    </source>
</evidence>
<dbReference type="Pfam" id="PF03727">
    <property type="entry name" value="Hexokinase_2"/>
    <property type="match status" value="1"/>
</dbReference>
<evidence type="ECO:0000256" key="5">
    <source>
        <dbReference type="ARBA" id="ARBA00022741"/>
    </source>
</evidence>
<dbReference type="GO" id="GO:0005536">
    <property type="term" value="F:D-glucose binding"/>
    <property type="evidence" value="ECO:0007669"/>
    <property type="project" value="InterPro"/>
</dbReference>
<dbReference type="Proteomes" id="UP001054945">
    <property type="component" value="Unassembled WGS sequence"/>
</dbReference>
<keyword evidence="14" id="KW-1185">Reference proteome</keyword>
<comment type="similarity">
    <text evidence="3 10">Belongs to the hexokinase family.</text>
</comment>
<dbReference type="Pfam" id="PF00349">
    <property type="entry name" value="Hexokinase_1"/>
    <property type="match status" value="1"/>
</dbReference>
<comment type="pathway">
    <text evidence="2">Carbohydrate metabolism; hexose metabolism.</text>
</comment>
<evidence type="ECO:0000256" key="4">
    <source>
        <dbReference type="ARBA" id="ARBA00022679"/>
    </source>
</evidence>
<evidence type="ECO:0000256" key="8">
    <source>
        <dbReference type="ARBA" id="ARBA00044613"/>
    </source>
</evidence>
<dbReference type="GO" id="GO:0008865">
    <property type="term" value="F:fructokinase activity"/>
    <property type="evidence" value="ECO:0007669"/>
    <property type="project" value="TreeGrafter"/>
</dbReference>
<dbReference type="PRINTS" id="PR00475">
    <property type="entry name" value="HEXOKINASE"/>
</dbReference>
<dbReference type="GO" id="GO:0005524">
    <property type="term" value="F:ATP binding"/>
    <property type="evidence" value="ECO:0007669"/>
    <property type="project" value="UniProtKB-UniRule"/>
</dbReference>
<protein>
    <recommendedName>
        <fullName evidence="10">Phosphotransferase</fullName>
        <ecNumber evidence="10">2.7.1.-</ecNumber>
    </recommendedName>
</protein>
<dbReference type="GO" id="GO:0004340">
    <property type="term" value="F:glucokinase activity"/>
    <property type="evidence" value="ECO:0007669"/>
    <property type="project" value="TreeGrafter"/>
</dbReference>
<dbReference type="GO" id="GO:0006006">
    <property type="term" value="P:glucose metabolic process"/>
    <property type="evidence" value="ECO:0007669"/>
    <property type="project" value="TreeGrafter"/>
</dbReference>
<accession>A0AAV4XDA5</accession>
<dbReference type="InterPro" id="IPR001312">
    <property type="entry name" value="Hexokinase"/>
</dbReference>
<sequence length="487" mass="56416">MSEYGIWNGADSEIDLKLSDQFKTNLIKDYMLQYTLSDEKIHTIKRNFEKEFEDGLKRPDDETAQNISSLGMKVTYFTEFFDGTENGDFIIMYLNRRHLLLLLAKIRPGYPIETEREYFIVSENTRRSPYIQIFDYLCDCLLKFFSKHELLNKTQIVGFCTDLPIVQFGINYAMVWYFTESATDLPLNCYDMNKCFEMVLLKERYRELKIELIAIMNKNTSMFIKACYLCGKIDMFINFNDDCDLLYCENPIRVKKLASSHSAERILIDTELKNFGGSGCLDFIATDLEWLAATSSTSTDKRARLQKFISDQYILELIKHILIDLQHRLMFCRNTEIGKLQRDGISLTELCDFVNTKDLKHAAAILLGGTIGGSVEDAMVAKYVCKIVLIRAAVLISLCMAHVMMRFLDDDFVIAINSPLLRKHPDYETYVRNIMARLAPEKKFQFLWTEDEFSFDGAALATSIIYRMEIFPQVITPVSYDSAVIYF</sequence>
<comment type="caution">
    <text evidence="13">The sequence shown here is derived from an EMBL/GenBank/DDBJ whole genome shotgun (WGS) entry which is preliminary data.</text>
</comment>
<evidence type="ECO:0000313" key="13">
    <source>
        <dbReference type="EMBL" id="GIY92423.1"/>
    </source>
</evidence>
<feature type="domain" description="Hexokinase C-terminal" evidence="12">
    <location>
        <begin position="247"/>
        <end position="462"/>
    </location>
</feature>
<dbReference type="PANTHER" id="PTHR19443">
    <property type="entry name" value="HEXOKINASE"/>
    <property type="match status" value="1"/>
</dbReference>
<evidence type="ECO:0000256" key="9">
    <source>
        <dbReference type="ARBA" id="ARBA00048160"/>
    </source>
</evidence>
<reference evidence="13 14" key="1">
    <citation type="submission" date="2021-06" db="EMBL/GenBank/DDBJ databases">
        <title>Caerostris extrusa draft genome.</title>
        <authorList>
            <person name="Kono N."/>
            <person name="Arakawa K."/>
        </authorList>
    </citation>
    <scope>NUCLEOTIDE SEQUENCE [LARGE SCALE GENOMIC DNA]</scope>
</reference>
<dbReference type="SUPFAM" id="SSF53067">
    <property type="entry name" value="Actin-like ATPase domain"/>
    <property type="match status" value="2"/>
</dbReference>
<dbReference type="InterPro" id="IPR043129">
    <property type="entry name" value="ATPase_NBD"/>
</dbReference>
<evidence type="ECO:0000256" key="2">
    <source>
        <dbReference type="ARBA" id="ARBA00005028"/>
    </source>
</evidence>
<evidence type="ECO:0000256" key="1">
    <source>
        <dbReference type="ARBA" id="ARBA00004888"/>
    </source>
</evidence>
<evidence type="ECO:0000259" key="11">
    <source>
        <dbReference type="Pfam" id="PF00349"/>
    </source>
</evidence>
<keyword evidence="10" id="KW-0324">Glycolysis</keyword>
<evidence type="ECO:0000256" key="10">
    <source>
        <dbReference type="RuleBase" id="RU362007"/>
    </source>
</evidence>
<evidence type="ECO:0000256" key="6">
    <source>
        <dbReference type="ARBA" id="ARBA00022777"/>
    </source>
</evidence>
<dbReference type="GO" id="GO:0006096">
    <property type="term" value="P:glycolytic process"/>
    <property type="evidence" value="ECO:0007669"/>
    <property type="project" value="UniProtKB-KW"/>
</dbReference>